<reference evidence="4" key="2">
    <citation type="submission" date="2020-04" db="EMBL/GenBank/DDBJ databases">
        <authorList>
            <consortium name="NCBI Genome Project"/>
        </authorList>
    </citation>
    <scope>NUCLEOTIDE SEQUENCE</scope>
    <source>
        <strain evidence="4">CBS 781.70</strain>
    </source>
</reference>
<evidence type="ECO:0000313" key="2">
    <source>
        <dbReference type="EMBL" id="KAF1808848.1"/>
    </source>
</evidence>
<protein>
    <submittedName>
        <fullName evidence="2 4">Uncharacterized protein</fullName>
    </submittedName>
</protein>
<organism evidence="2">
    <name type="scientific">Eremomyces bilateralis CBS 781.70</name>
    <dbReference type="NCBI Taxonomy" id="1392243"/>
    <lineage>
        <taxon>Eukaryota</taxon>
        <taxon>Fungi</taxon>
        <taxon>Dikarya</taxon>
        <taxon>Ascomycota</taxon>
        <taxon>Pezizomycotina</taxon>
        <taxon>Dothideomycetes</taxon>
        <taxon>Dothideomycetes incertae sedis</taxon>
        <taxon>Eremomycetales</taxon>
        <taxon>Eremomycetaceae</taxon>
        <taxon>Eremomyces</taxon>
    </lineage>
</organism>
<sequence>MFRQASWAISGLVGILISIFPSYQVTDDINEVPRIETSCSFPVFSLSFIKSLQTSHISKDNVEVKIKFSITHPSIHDVDNQIEYNVTLKPMADLYPTMSVIDNDQLAFTNGTVVSSRILIPRGETFLLQRTWELEVIVGTVNDGVGGSGFDRVYVSFQNRTKGAPVAILTRPAEYW</sequence>
<dbReference type="RefSeq" id="XP_033530479.1">
    <property type="nucleotide sequence ID" value="XM_033682262.1"/>
</dbReference>
<dbReference type="GeneID" id="54422832"/>
<proteinExistence type="predicted"/>
<dbReference type="AlphaFoldDB" id="A0A6G1FT09"/>
<evidence type="ECO:0000313" key="4">
    <source>
        <dbReference type="RefSeq" id="XP_033530479.1"/>
    </source>
</evidence>
<keyword evidence="3" id="KW-1185">Reference proteome</keyword>
<feature type="chain" id="PRO_5044631557" evidence="1">
    <location>
        <begin position="27"/>
        <end position="176"/>
    </location>
</feature>
<dbReference type="Proteomes" id="UP000504638">
    <property type="component" value="Unplaced"/>
</dbReference>
<gene>
    <name evidence="2 4" type="ORF">P152DRAFT_496996</name>
</gene>
<accession>A0A6G1FT09</accession>
<reference evidence="2 4" key="1">
    <citation type="submission" date="2020-01" db="EMBL/GenBank/DDBJ databases">
        <authorList>
            <consortium name="DOE Joint Genome Institute"/>
            <person name="Haridas S."/>
            <person name="Albert R."/>
            <person name="Binder M."/>
            <person name="Bloem J."/>
            <person name="Labutti K."/>
            <person name="Salamov A."/>
            <person name="Andreopoulos B."/>
            <person name="Baker S.E."/>
            <person name="Barry K."/>
            <person name="Bills G."/>
            <person name="Bluhm B.H."/>
            <person name="Cannon C."/>
            <person name="Castanera R."/>
            <person name="Culley D.E."/>
            <person name="Daum C."/>
            <person name="Ezra D."/>
            <person name="Gonzalez J.B."/>
            <person name="Henrissat B."/>
            <person name="Kuo A."/>
            <person name="Liang C."/>
            <person name="Lipzen A."/>
            <person name="Lutzoni F."/>
            <person name="Magnuson J."/>
            <person name="Mondo S."/>
            <person name="Nolan M."/>
            <person name="Ohm R."/>
            <person name="Pangilinan J."/>
            <person name="Park H.-J."/>
            <person name="Ramirez L."/>
            <person name="Alfaro M."/>
            <person name="Sun H."/>
            <person name="Tritt A."/>
            <person name="Yoshinaga Y."/>
            <person name="Zwiers L.-H."/>
            <person name="Turgeon B.G."/>
            <person name="Goodwin S.B."/>
            <person name="Spatafora J.W."/>
            <person name="Crous P.W."/>
            <person name="Grigoriev I.V."/>
        </authorList>
    </citation>
    <scope>NUCLEOTIDE SEQUENCE</scope>
    <source>
        <strain evidence="2 4">CBS 781.70</strain>
    </source>
</reference>
<evidence type="ECO:0000256" key="1">
    <source>
        <dbReference type="SAM" id="SignalP"/>
    </source>
</evidence>
<evidence type="ECO:0000313" key="3">
    <source>
        <dbReference type="Proteomes" id="UP000504638"/>
    </source>
</evidence>
<feature type="signal peptide" evidence="1">
    <location>
        <begin position="1"/>
        <end position="26"/>
    </location>
</feature>
<dbReference type="EMBL" id="ML975178">
    <property type="protein sequence ID" value="KAF1808848.1"/>
    <property type="molecule type" value="Genomic_DNA"/>
</dbReference>
<reference evidence="4" key="3">
    <citation type="submission" date="2025-04" db="UniProtKB">
        <authorList>
            <consortium name="RefSeq"/>
        </authorList>
    </citation>
    <scope>IDENTIFICATION</scope>
    <source>
        <strain evidence="4">CBS 781.70</strain>
    </source>
</reference>
<keyword evidence="1" id="KW-0732">Signal</keyword>
<name>A0A6G1FT09_9PEZI</name>